<comment type="caution">
    <text evidence="8">The sequence shown here is derived from an EMBL/GenBank/DDBJ whole genome shotgun (WGS) entry which is preliminary data.</text>
</comment>
<evidence type="ECO:0000313" key="8">
    <source>
        <dbReference type="EMBL" id="TDP86124.1"/>
    </source>
</evidence>
<organism evidence="8 9">
    <name type="scientific">Aquabacterium commune</name>
    <dbReference type="NCBI Taxonomy" id="70586"/>
    <lineage>
        <taxon>Bacteria</taxon>
        <taxon>Pseudomonadati</taxon>
        <taxon>Pseudomonadota</taxon>
        <taxon>Betaproteobacteria</taxon>
        <taxon>Burkholderiales</taxon>
        <taxon>Aquabacterium</taxon>
    </lineage>
</organism>
<evidence type="ECO:0000259" key="7">
    <source>
        <dbReference type="Pfam" id="PF06271"/>
    </source>
</evidence>
<dbReference type="InterPro" id="IPR051791">
    <property type="entry name" value="Pra-immunoreactive"/>
</dbReference>
<evidence type="ECO:0000256" key="4">
    <source>
        <dbReference type="ARBA" id="ARBA00022989"/>
    </source>
</evidence>
<feature type="transmembrane region" description="Helical" evidence="6">
    <location>
        <begin position="36"/>
        <end position="58"/>
    </location>
</feature>
<keyword evidence="5 6" id="KW-0472">Membrane</keyword>
<keyword evidence="4 6" id="KW-1133">Transmembrane helix</keyword>
<keyword evidence="3 6" id="KW-0812">Transmembrane</keyword>
<dbReference type="Pfam" id="PF06271">
    <property type="entry name" value="RDD"/>
    <property type="match status" value="1"/>
</dbReference>
<dbReference type="AlphaFoldDB" id="A0A4R6RIF7"/>
<evidence type="ECO:0000313" key="9">
    <source>
        <dbReference type="Proteomes" id="UP000294593"/>
    </source>
</evidence>
<dbReference type="InterPro" id="IPR010432">
    <property type="entry name" value="RDD"/>
</dbReference>
<evidence type="ECO:0000256" key="3">
    <source>
        <dbReference type="ARBA" id="ARBA00022692"/>
    </source>
</evidence>
<feature type="transmembrane region" description="Helical" evidence="6">
    <location>
        <begin position="134"/>
        <end position="156"/>
    </location>
</feature>
<feature type="transmembrane region" description="Helical" evidence="6">
    <location>
        <begin position="87"/>
        <end position="109"/>
    </location>
</feature>
<dbReference type="OrthoDB" id="5298807at2"/>
<reference evidence="8 9" key="1">
    <citation type="submission" date="2019-03" db="EMBL/GenBank/DDBJ databases">
        <title>Genomic Encyclopedia of Type Strains, Phase IV (KMG-IV): sequencing the most valuable type-strain genomes for metagenomic binning, comparative biology and taxonomic classification.</title>
        <authorList>
            <person name="Goeker M."/>
        </authorList>
    </citation>
    <scope>NUCLEOTIDE SEQUENCE [LARGE SCALE GENOMIC DNA]</scope>
    <source>
        <strain evidence="8 9">DSM 11901</strain>
    </source>
</reference>
<gene>
    <name evidence="8" type="ORF">EV672_102475</name>
</gene>
<dbReference type="Proteomes" id="UP000294593">
    <property type="component" value="Unassembled WGS sequence"/>
</dbReference>
<dbReference type="PANTHER" id="PTHR36115">
    <property type="entry name" value="PROLINE-RICH ANTIGEN HOMOLOG-RELATED"/>
    <property type="match status" value="1"/>
</dbReference>
<keyword evidence="9" id="KW-1185">Reference proteome</keyword>
<comment type="subcellular location">
    <subcellularLocation>
        <location evidence="1">Cell membrane</location>
        <topology evidence="1">Multi-pass membrane protein</topology>
    </subcellularLocation>
</comment>
<dbReference type="EMBL" id="SNXW01000002">
    <property type="protein sequence ID" value="TDP86124.1"/>
    <property type="molecule type" value="Genomic_DNA"/>
</dbReference>
<feature type="domain" description="RDD" evidence="7">
    <location>
        <begin position="3"/>
        <end position="169"/>
    </location>
</feature>
<dbReference type="RefSeq" id="WP_133607280.1">
    <property type="nucleotide sequence ID" value="NZ_SNXW01000002.1"/>
</dbReference>
<feature type="transmembrane region" description="Helical" evidence="6">
    <location>
        <begin position="12"/>
        <end position="30"/>
    </location>
</feature>
<dbReference type="PANTHER" id="PTHR36115:SF4">
    <property type="entry name" value="MEMBRANE PROTEIN"/>
    <property type="match status" value="1"/>
</dbReference>
<evidence type="ECO:0000256" key="2">
    <source>
        <dbReference type="ARBA" id="ARBA00022475"/>
    </source>
</evidence>
<dbReference type="GO" id="GO:0005886">
    <property type="term" value="C:plasma membrane"/>
    <property type="evidence" value="ECO:0007669"/>
    <property type="project" value="UniProtKB-SubCell"/>
</dbReference>
<evidence type="ECO:0000256" key="6">
    <source>
        <dbReference type="SAM" id="Phobius"/>
    </source>
</evidence>
<evidence type="ECO:0000256" key="1">
    <source>
        <dbReference type="ARBA" id="ARBA00004651"/>
    </source>
</evidence>
<evidence type="ECO:0000256" key="5">
    <source>
        <dbReference type="ARBA" id="ARBA00023136"/>
    </source>
</evidence>
<proteinExistence type="predicted"/>
<protein>
    <submittedName>
        <fullName evidence="8">Putative RDD family membrane protein YckC</fullName>
    </submittedName>
</protein>
<accession>A0A4R6RIF7</accession>
<keyword evidence="2" id="KW-1003">Cell membrane</keyword>
<sequence length="177" mass="19970">MTYAGFWRRFGAYLVDFIALIPLVAIAVFGTNHSRWFQAVWLIPGALIGIWFSVHLVVRYGGTPGKLAMRTRIVMDDGSPVTRQAAFVRYSVLFGLSMLTSATLAYTALQIPEEQYMPLGFVQKSMLLSEAAPAWYKGLNIVMNVWVWSEFITILFNKRKKALHDYLAGTVVIRKAT</sequence>
<name>A0A4R6RIF7_9BURK</name>